<evidence type="ECO:0000313" key="2">
    <source>
        <dbReference type="Proteomes" id="UP000694853"/>
    </source>
</evidence>
<name>A0A8B8KKI9_ABRPR</name>
<accession>A0A8B8KKI9</accession>
<keyword evidence="2" id="KW-1185">Reference proteome</keyword>
<dbReference type="RefSeq" id="XP_027344347.1">
    <property type="nucleotide sequence ID" value="XM_027488546.1"/>
</dbReference>
<organism evidence="2 3">
    <name type="scientific">Abrus precatorius</name>
    <name type="common">Indian licorice</name>
    <name type="synonym">Glycine abrus</name>
    <dbReference type="NCBI Taxonomy" id="3816"/>
    <lineage>
        <taxon>Eukaryota</taxon>
        <taxon>Viridiplantae</taxon>
        <taxon>Streptophyta</taxon>
        <taxon>Embryophyta</taxon>
        <taxon>Tracheophyta</taxon>
        <taxon>Spermatophyta</taxon>
        <taxon>Magnoliopsida</taxon>
        <taxon>eudicotyledons</taxon>
        <taxon>Gunneridae</taxon>
        <taxon>Pentapetalae</taxon>
        <taxon>rosids</taxon>
        <taxon>fabids</taxon>
        <taxon>Fabales</taxon>
        <taxon>Fabaceae</taxon>
        <taxon>Papilionoideae</taxon>
        <taxon>50 kb inversion clade</taxon>
        <taxon>NPAAA clade</taxon>
        <taxon>indigoferoid/millettioid clade</taxon>
        <taxon>Abreae</taxon>
        <taxon>Abrus</taxon>
    </lineage>
</organism>
<evidence type="ECO:0000313" key="3">
    <source>
        <dbReference type="RefSeq" id="XP_027344347.1"/>
    </source>
</evidence>
<feature type="transmembrane region" description="Helical" evidence="1">
    <location>
        <begin position="24"/>
        <end position="47"/>
    </location>
</feature>
<dbReference type="PANTHER" id="PTHR35762">
    <property type="entry name" value="TRANSMEMBRANE PROTEIN"/>
    <property type="match status" value="1"/>
</dbReference>
<gene>
    <name evidence="3" type="primary">LOC113856629</name>
</gene>
<dbReference type="KEGG" id="aprc:113856629"/>
<dbReference type="OrthoDB" id="781735at2759"/>
<dbReference type="PANTHER" id="PTHR35762:SF2">
    <property type="entry name" value="TRANSMEMBRANE PROTEIN"/>
    <property type="match status" value="1"/>
</dbReference>
<sequence>MDPTQIKKIQAMKRYKRRQFLDNLYFYFFSTLTCSFIFFFTLCLPYLSSHVRVFFLVHISSLIHSSQTRMPHIPATEVNKAKTLEKLHFVENMDKTLEDGPNSVDLKGNGWVKKATEAWLGKEVENLEGGDEQSFLSSSDELNKRAEDFIARVNRQRKLELILLKHDNY</sequence>
<protein>
    <submittedName>
        <fullName evidence="3">Uncharacterized protein LOC113856629</fullName>
    </submittedName>
</protein>
<reference evidence="2" key="1">
    <citation type="journal article" date="2019" name="Toxins">
        <title>Detection of Abrin-Like and Prepropulchellin-Like Toxin Genes and Transcripts Using Whole Genome Sequencing and Full-Length Transcript Sequencing of Abrus precatorius.</title>
        <authorList>
            <person name="Hovde B.T."/>
            <person name="Daligault H.E."/>
            <person name="Hanschen E.R."/>
            <person name="Kunde Y.A."/>
            <person name="Johnson M.B."/>
            <person name="Starkenburg S.R."/>
            <person name="Johnson S.L."/>
        </authorList>
    </citation>
    <scope>NUCLEOTIDE SEQUENCE [LARGE SCALE GENOMIC DNA]</scope>
</reference>
<dbReference type="GeneID" id="113856629"/>
<reference evidence="3" key="2">
    <citation type="submission" date="2025-08" db="UniProtKB">
        <authorList>
            <consortium name="RefSeq"/>
        </authorList>
    </citation>
    <scope>IDENTIFICATION</scope>
    <source>
        <tissue evidence="3">Young leaves</tissue>
    </source>
</reference>
<keyword evidence="1" id="KW-0812">Transmembrane</keyword>
<dbReference type="Proteomes" id="UP000694853">
    <property type="component" value="Unplaced"/>
</dbReference>
<evidence type="ECO:0000256" key="1">
    <source>
        <dbReference type="SAM" id="Phobius"/>
    </source>
</evidence>
<keyword evidence="1" id="KW-1133">Transmembrane helix</keyword>
<keyword evidence="1" id="KW-0472">Membrane</keyword>
<dbReference type="AlphaFoldDB" id="A0A8B8KKI9"/>
<proteinExistence type="predicted"/>